<gene>
    <name evidence="2" type="ORF">FD01_GL002355</name>
</gene>
<dbReference type="Pfam" id="PF09851">
    <property type="entry name" value="SHOCT"/>
    <property type="match status" value="1"/>
</dbReference>
<evidence type="ECO:0000259" key="1">
    <source>
        <dbReference type="Pfam" id="PF09851"/>
    </source>
</evidence>
<name>A0A0R1QFP3_9LACO</name>
<proteinExistence type="predicted"/>
<accession>A0A0R1QFP3</accession>
<keyword evidence="3" id="KW-1185">Reference proteome</keyword>
<evidence type="ECO:0000313" key="2">
    <source>
        <dbReference type="EMBL" id="KRL39875.1"/>
    </source>
</evidence>
<comment type="caution">
    <text evidence="2">The sequence shown here is derived from an EMBL/GenBank/DDBJ whole genome shotgun (WGS) entry which is preliminary data.</text>
</comment>
<dbReference type="AlphaFoldDB" id="A0A0R1QFP3"/>
<reference evidence="2 3" key="1">
    <citation type="journal article" date="2015" name="Genome Announc.">
        <title>Expanding the biotechnology potential of lactobacilli through comparative genomics of 213 strains and associated genera.</title>
        <authorList>
            <person name="Sun Z."/>
            <person name="Harris H.M."/>
            <person name="McCann A."/>
            <person name="Guo C."/>
            <person name="Argimon S."/>
            <person name="Zhang W."/>
            <person name="Yang X."/>
            <person name="Jeffery I.B."/>
            <person name="Cooney J.C."/>
            <person name="Kagawa T.F."/>
            <person name="Liu W."/>
            <person name="Song Y."/>
            <person name="Salvetti E."/>
            <person name="Wrobel A."/>
            <person name="Rasinkangas P."/>
            <person name="Parkhill J."/>
            <person name="Rea M.C."/>
            <person name="O'Sullivan O."/>
            <person name="Ritari J."/>
            <person name="Douillard F.P."/>
            <person name="Paul Ross R."/>
            <person name="Yang R."/>
            <person name="Briner A.E."/>
            <person name="Felis G.E."/>
            <person name="de Vos W.M."/>
            <person name="Barrangou R."/>
            <person name="Klaenhammer T.R."/>
            <person name="Caufield P.W."/>
            <person name="Cui Y."/>
            <person name="Zhang H."/>
            <person name="O'Toole P.W."/>
        </authorList>
    </citation>
    <scope>NUCLEOTIDE SEQUENCE [LARGE SCALE GENOMIC DNA]</scope>
    <source>
        <strain evidence="2 3">DSM 13343</strain>
    </source>
</reference>
<organism evidence="2 3">
    <name type="scientific">Lacticaseibacillus manihotivorans DSM 13343 = JCM 12514</name>
    <dbReference type="NCBI Taxonomy" id="1423769"/>
    <lineage>
        <taxon>Bacteria</taxon>
        <taxon>Bacillati</taxon>
        <taxon>Bacillota</taxon>
        <taxon>Bacilli</taxon>
        <taxon>Lactobacillales</taxon>
        <taxon>Lactobacillaceae</taxon>
        <taxon>Lacticaseibacillus</taxon>
    </lineage>
</organism>
<dbReference type="RefSeq" id="WP_054718518.1">
    <property type="nucleotide sequence ID" value="NZ_BBAH01000096.1"/>
</dbReference>
<sequence>MLRCFCAFDLDWTGHSILVSHHCWNRTQRCYWCYYHQKQVTAAQAQAEARRQQATVEQQTLAATSKIDQIHQFKHLLDKGAITQAEFDEQKRKLLNDDDKLEF</sequence>
<dbReference type="EMBL" id="AZEU01000275">
    <property type="protein sequence ID" value="KRL39875.1"/>
    <property type="molecule type" value="Genomic_DNA"/>
</dbReference>
<evidence type="ECO:0000313" key="3">
    <source>
        <dbReference type="Proteomes" id="UP000051790"/>
    </source>
</evidence>
<dbReference type="PATRIC" id="fig|1423769.4.peg.2542"/>
<protein>
    <recommendedName>
        <fullName evidence="1">SHOCT domain-containing protein</fullName>
    </recommendedName>
</protein>
<dbReference type="InterPro" id="IPR018649">
    <property type="entry name" value="SHOCT"/>
</dbReference>
<dbReference type="Proteomes" id="UP000051790">
    <property type="component" value="Unassembled WGS sequence"/>
</dbReference>
<feature type="domain" description="SHOCT" evidence="1">
    <location>
        <begin position="68"/>
        <end position="95"/>
    </location>
</feature>